<organism evidence="2 4">
    <name type="scientific">Mycobacterium talmoniae</name>
    <dbReference type="NCBI Taxonomy" id="1858794"/>
    <lineage>
        <taxon>Bacteria</taxon>
        <taxon>Bacillati</taxon>
        <taxon>Actinomycetota</taxon>
        <taxon>Actinomycetes</taxon>
        <taxon>Mycobacteriales</taxon>
        <taxon>Mycobacteriaceae</taxon>
        <taxon>Mycobacterium</taxon>
    </lineage>
</organism>
<reference evidence="3 5" key="2">
    <citation type="journal article" date="2017" name="Int. J. Syst. Evol. Microbiol.">
        <title>Mycobacterium talmoniae sp. nov., a slowly growing mycobacterium isolated from human respiratory samples.</title>
        <authorList>
            <person name="Davidson R.M."/>
            <person name="DeGroote M.A."/>
            <person name="Marola J.L."/>
            <person name="Buss S."/>
            <person name="Jones V."/>
            <person name="McNeil M.R."/>
            <person name="Freifeld A.G."/>
            <person name="Elaine Epperson L."/>
            <person name="Hasan N.A."/>
            <person name="Jackson M."/>
            <person name="Iwen P.C."/>
            <person name="Salfinger M."/>
            <person name="Strong M."/>
        </authorList>
    </citation>
    <scope>NUCLEOTIDE SEQUENCE [LARGE SCALE GENOMIC DNA]</scope>
    <source>
        <strain evidence="3 5">ATCC BAA-2683</strain>
    </source>
</reference>
<evidence type="ECO:0000313" key="5">
    <source>
        <dbReference type="Proteomes" id="UP000238296"/>
    </source>
</evidence>
<dbReference type="EMBL" id="MLQM01000307">
    <property type="protein sequence ID" value="OHU82915.1"/>
    <property type="molecule type" value="Genomic_DNA"/>
</dbReference>
<dbReference type="EMBL" id="PPEA01000778">
    <property type="protein sequence ID" value="PQM44522.1"/>
    <property type="molecule type" value="Genomic_DNA"/>
</dbReference>
<gene>
    <name evidence="2" type="ORF">BKN37_26845</name>
    <name evidence="3" type="ORF">C1Y40_05316</name>
</gene>
<dbReference type="InterPro" id="IPR028904">
    <property type="entry name" value="Tox-REase-5_dom"/>
</dbReference>
<evidence type="ECO:0000313" key="2">
    <source>
        <dbReference type="EMBL" id="OHU82915.1"/>
    </source>
</evidence>
<evidence type="ECO:0000313" key="3">
    <source>
        <dbReference type="EMBL" id="PQM44522.1"/>
    </source>
</evidence>
<name>A0A1S1MLU1_9MYCO</name>
<evidence type="ECO:0000313" key="4">
    <source>
        <dbReference type="Proteomes" id="UP000179734"/>
    </source>
</evidence>
<protein>
    <recommendedName>
        <fullName evidence="1">Tox-REase-5 domain-containing protein</fullName>
    </recommendedName>
</protein>
<reference evidence="3" key="3">
    <citation type="submission" date="2018-01" db="EMBL/GenBank/DDBJ databases">
        <authorList>
            <person name="Gaut B.S."/>
            <person name="Morton B.R."/>
            <person name="Clegg M.T."/>
            <person name="Duvall M.R."/>
        </authorList>
    </citation>
    <scope>NUCLEOTIDE SEQUENCE</scope>
    <source>
        <strain evidence="3">ATCC BAA-2683</strain>
    </source>
</reference>
<dbReference type="Proteomes" id="UP000179734">
    <property type="component" value="Unassembled WGS sequence"/>
</dbReference>
<feature type="domain" description="Tox-REase-5" evidence="1">
    <location>
        <begin position="1"/>
        <end position="100"/>
    </location>
</feature>
<comment type="caution">
    <text evidence="2">The sequence shown here is derived from an EMBL/GenBank/DDBJ whole genome shotgun (WGS) entry which is preliminary data.</text>
</comment>
<proteinExistence type="predicted"/>
<dbReference type="Proteomes" id="UP000238296">
    <property type="component" value="Unassembled WGS sequence"/>
</dbReference>
<accession>A0A1S1MLU1</accession>
<sequence>MDYQEQISGAERTPDGLIPEYVRIDPDTGKPVDYDGYTGRGDQEVFLEGKSGNKGTAFRGMYFQPDSPYWQMRAQNAVDQALRQLRALPDGAILEWHVSDPYGAVAIRELFADRRLFDIDVIYTPKS</sequence>
<keyword evidence="4" id="KW-1185">Reference proteome</keyword>
<evidence type="ECO:0000259" key="1">
    <source>
        <dbReference type="Pfam" id="PF15648"/>
    </source>
</evidence>
<reference evidence="2 4" key="1">
    <citation type="submission" date="2016-10" db="EMBL/GenBank/DDBJ databases">
        <title>Genome sequence of Mycobacterium talmonii.</title>
        <authorList>
            <person name="Greninger A.L."/>
            <person name="Elliott B."/>
            <person name="Vasireddy S."/>
            <person name="Vasireddy R."/>
        </authorList>
    </citation>
    <scope>NUCLEOTIDE SEQUENCE [LARGE SCALE GENOMIC DNA]</scope>
    <source>
        <strain evidence="2">MO-5499</strain>
        <strain evidence="4">NE-TNMC-100812</strain>
    </source>
</reference>
<dbReference type="Pfam" id="PF15648">
    <property type="entry name" value="Tox-REase-5"/>
    <property type="match status" value="1"/>
</dbReference>
<dbReference type="AlphaFoldDB" id="A0A1S1MLU1"/>